<protein>
    <recommendedName>
        <fullName evidence="5">Lipoprotein</fullName>
    </recommendedName>
</protein>
<dbReference type="PATRIC" id="fig|1459.3.peg.1042"/>
<sequence length="72" mass="8360">MKKVVNLSFILLILLASGCSSQKEAEKNERELAKLQKEVSELRIENTKLKMENTKLERKLKTIIKERTDSKN</sequence>
<feature type="signal peptide" evidence="2">
    <location>
        <begin position="1"/>
        <end position="22"/>
    </location>
</feature>
<reference evidence="4" key="1">
    <citation type="submission" date="2015-07" db="EMBL/GenBank/DDBJ databases">
        <title>Fjat-10036 dsm4.</title>
        <authorList>
            <person name="Liu B."/>
            <person name="Wang J."/>
            <person name="Zhu Y."/>
            <person name="Liu G."/>
            <person name="Chen Q."/>
            <person name="Chen Z."/>
            <person name="Lan J."/>
            <person name="Che J."/>
            <person name="Ge C."/>
            <person name="Shi H."/>
            <person name="Pan Z."/>
            <person name="Liu X."/>
        </authorList>
    </citation>
    <scope>NUCLEOTIDE SEQUENCE [LARGE SCALE GENOMIC DNA]</scope>
    <source>
        <strain evidence="4">DSM 4</strain>
    </source>
</reference>
<name>A0A0M0G9M5_SPOGL</name>
<evidence type="ECO:0000313" key="3">
    <source>
        <dbReference type="EMBL" id="KON86242.1"/>
    </source>
</evidence>
<keyword evidence="4" id="KW-1185">Reference proteome</keyword>
<organism evidence="3 4">
    <name type="scientific">Sporosarcina globispora</name>
    <name type="common">Bacillus globisporus</name>
    <dbReference type="NCBI Taxonomy" id="1459"/>
    <lineage>
        <taxon>Bacteria</taxon>
        <taxon>Bacillati</taxon>
        <taxon>Bacillota</taxon>
        <taxon>Bacilli</taxon>
        <taxon>Bacillales</taxon>
        <taxon>Caryophanaceae</taxon>
        <taxon>Sporosarcina</taxon>
    </lineage>
</organism>
<evidence type="ECO:0008006" key="5">
    <source>
        <dbReference type="Google" id="ProtNLM"/>
    </source>
</evidence>
<accession>A0A0M0G9M5</accession>
<feature type="coiled-coil region" evidence="1">
    <location>
        <begin position="25"/>
        <end position="66"/>
    </location>
</feature>
<feature type="chain" id="PRO_5039274071" description="Lipoprotein" evidence="2">
    <location>
        <begin position="23"/>
        <end position="72"/>
    </location>
</feature>
<keyword evidence="2" id="KW-0732">Signal</keyword>
<gene>
    <name evidence="3" type="ORF">AF332_04985</name>
</gene>
<dbReference type="RefSeq" id="WP_053433598.1">
    <property type="nucleotide sequence ID" value="NZ_LGUF01000007.1"/>
</dbReference>
<dbReference type="PROSITE" id="PS51257">
    <property type="entry name" value="PROKAR_LIPOPROTEIN"/>
    <property type="match status" value="1"/>
</dbReference>
<evidence type="ECO:0000256" key="1">
    <source>
        <dbReference type="SAM" id="Coils"/>
    </source>
</evidence>
<dbReference type="Proteomes" id="UP000037109">
    <property type="component" value="Unassembled WGS sequence"/>
</dbReference>
<evidence type="ECO:0000256" key="2">
    <source>
        <dbReference type="SAM" id="SignalP"/>
    </source>
</evidence>
<keyword evidence="1" id="KW-0175">Coiled coil</keyword>
<dbReference type="AlphaFoldDB" id="A0A0M0G9M5"/>
<dbReference type="EMBL" id="LGUF01000007">
    <property type="protein sequence ID" value="KON86242.1"/>
    <property type="molecule type" value="Genomic_DNA"/>
</dbReference>
<comment type="caution">
    <text evidence="3">The sequence shown here is derived from an EMBL/GenBank/DDBJ whole genome shotgun (WGS) entry which is preliminary data.</text>
</comment>
<evidence type="ECO:0000313" key="4">
    <source>
        <dbReference type="Proteomes" id="UP000037109"/>
    </source>
</evidence>
<proteinExistence type="predicted"/>